<dbReference type="Pfam" id="PF00694">
    <property type="entry name" value="Aconitase_C"/>
    <property type="match status" value="1"/>
</dbReference>
<evidence type="ECO:0000256" key="12">
    <source>
        <dbReference type="ARBA" id="ARBA00023501"/>
    </source>
</evidence>
<keyword evidence="10 13" id="KW-0496">Mitochondrion</keyword>
<dbReference type="FunFam" id="3.30.499.10:FF:000003">
    <property type="entry name" value="Aconitate hydratase, mitochondrial"/>
    <property type="match status" value="1"/>
</dbReference>
<dbReference type="FunFam" id="3.20.19.10:FF:000002">
    <property type="entry name" value="Aconitate hydratase, mitochondrial"/>
    <property type="match status" value="1"/>
</dbReference>
<evidence type="ECO:0000256" key="7">
    <source>
        <dbReference type="ARBA" id="ARBA00022946"/>
    </source>
</evidence>
<dbReference type="InterPro" id="IPR015928">
    <property type="entry name" value="Aconitase/3IPM_dehydase_swvl"/>
</dbReference>
<dbReference type="InParanoid" id="V5G1R1"/>
<dbReference type="FunCoup" id="V5G1R1">
    <property type="interactions" value="850"/>
</dbReference>
<name>V5G1R1_BYSSN</name>
<dbReference type="InterPro" id="IPR015931">
    <property type="entry name" value="Acnase/IPM_dHydase_lsu_aba_1/3"/>
</dbReference>
<dbReference type="GO" id="GO:0005829">
    <property type="term" value="C:cytosol"/>
    <property type="evidence" value="ECO:0007669"/>
    <property type="project" value="EnsemblFungi"/>
</dbReference>
<evidence type="ECO:0000259" key="15">
    <source>
        <dbReference type="Pfam" id="PF00330"/>
    </source>
</evidence>
<evidence type="ECO:0000313" key="18">
    <source>
        <dbReference type="Proteomes" id="UP000018001"/>
    </source>
</evidence>
<dbReference type="NCBIfam" id="TIGR01340">
    <property type="entry name" value="aconitase_mito"/>
    <property type="match status" value="1"/>
</dbReference>
<dbReference type="InterPro" id="IPR015932">
    <property type="entry name" value="Aconitase_dom2"/>
</dbReference>
<dbReference type="EC" id="4.2.1.-" evidence="13"/>
<dbReference type="PROSITE" id="PS01244">
    <property type="entry name" value="ACONITASE_2"/>
    <property type="match status" value="1"/>
</dbReference>
<dbReference type="InterPro" id="IPR036008">
    <property type="entry name" value="Aconitase_4Fe-4S_dom"/>
</dbReference>
<dbReference type="CDD" id="cd01584">
    <property type="entry name" value="AcnA_Mitochondrial"/>
    <property type="match status" value="1"/>
</dbReference>
<proteinExistence type="inferred from homology"/>
<evidence type="ECO:0000256" key="2">
    <source>
        <dbReference type="ARBA" id="ARBA00004717"/>
    </source>
</evidence>
<evidence type="ECO:0000256" key="5">
    <source>
        <dbReference type="ARBA" id="ARBA00022532"/>
    </source>
</evidence>
<feature type="domain" description="Aconitase A/isopropylmalate dehydratase small subunit swivel" evidence="16">
    <location>
        <begin position="611"/>
        <end position="739"/>
    </location>
</feature>
<accession>V5G1R1</accession>
<dbReference type="PRINTS" id="PR00415">
    <property type="entry name" value="ACONITASE"/>
</dbReference>
<dbReference type="InterPro" id="IPR000573">
    <property type="entry name" value="AconitaseA/IPMdHydase_ssu_swvl"/>
</dbReference>
<dbReference type="eggNOG" id="KOG0453">
    <property type="taxonomic scope" value="Eukaryota"/>
</dbReference>
<keyword evidence="7 13" id="KW-0809">Transit peptide</keyword>
<dbReference type="NCBIfam" id="NF005558">
    <property type="entry name" value="PRK07229.1"/>
    <property type="match status" value="1"/>
</dbReference>
<dbReference type="FunFam" id="3.40.1060.10:FF:000001">
    <property type="entry name" value="Aconitate hydratase, mitochondrial"/>
    <property type="match status" value="1"/>
</dbReference>
<evidence type="ECO:0000256" key="9">
    <source>
        <dbReference type="ARBA" id="ARBA00023014"/>
    </source>
</evidence>
<dbReference type="GO" id="GO:0003729">
    <property type="term" value="F:mRNA binding"/>
    <property type="evidence" value="ECO:0007669"/>
    <property type="project" value="EnsemblFungi"/>
</dbReference>
<evidence type="ECO:0000256" key="10">
    <source>
        <dbReference type="ARBA" id="ARBA00023128"/>
    </source>
</evidence>
<evidence type="ECO:0000256" key="8">
    <source>
        <dbReference type="ARBA" id="ARBA00023004"/>
    </source>
</evidence>
<comment type="catalytic activity">
    <reaction evidence="12">
        <text>citrate = D-threo-isocitrate</text>
        <dbReference type="Rhea" id="RHEA:10336"/>
        <dbReference type="ChEBI" id="CHEBI:15562"/>
        <dbReference type="ChEBI" id="CHEBI:16947"/>
        <dbReference type="EC" id="4.2.1.3"/>
    </reaction>
</comment>
<reference evidence="18" key="1">
    <citation type="journal article" date="2014" name="Genome Announc.">
        <title>Draft genome sequence of the formaldehyde-resistant fungus Byssochlamys spectabilis No. 5 (anamorph Paecilomyces variotii No. 5) (NBRC109023).</title>
        <authorList>
            <person name="Oka T."/>
            <person name="Ekino K."/>
            <person name="Fukuda K."/>
            <person name="Nomura Y."/>
        </authorList>
    </citation>
    <scope>NUCLEOTIDE SEQUENCE [LARGE SCALE GENOMIC DNA]</scope>
    <source>
        <strain evidence="18">No. 5 / NBRC 109023</strain>
    </source>
</reference>
<comment type="caution">
    <text evidence="17">The sequence shown here is derived from an EMBL/GenBank/DDBJ whole genome shotgun (WGS) entry which is preliminary data.</text>
</comment>
<keyword evidence="6 13" id="KW-0479">Metal-binding</keyword>
<evidence type="ECO:0000313" key="17">
    <source>
        <dbReference type="EMBL" id="GAD94812.1"/>
    </source>
</evidence>
<comment type="pathway">
    <text evidence="2">Carbohydrate metabolism; tricarboxylic acid cycle; isocitrate from oxaloacetate: step 2/2.</text>
</comment>
<dbReference type="InterPro" id="IPR018136">
    <property type="entry name" value="Aconitase_4Fe-4S_BS"/>
</dbReference>
<dbReference type="SUPFAM" id="SSF52016">
    <property type="entry name" value="LeuD/IlvD-like"/>
    <property type="match status" value="1"/>
</dbReference>
<dbReference type="SUPFAM" id="SSF53732">
    <property type="entry name" value="Aconitase iron-sulfur domain"/>
    <property type="match status" value="1"/>
</dbReference>
<evidence type="ECO:0000256" key="3">
    <source>
        <dbReference type="ARBA" id="ARBA00007185"/>
    </source>
</evidence>
<dbReference type="Gene3D" id="3.20.19.10">
    <property type="entry name" value="Aconitase, domain 4"/>
    <property type="match status" value="1"/>
</dbReference>
<feature type="region of interest" description="Disordered" evidence="14">
    <location>
        <begin position="555"/>
        <end position="579"/>
    </location>
</feature>
<evidence type="ECO:0000256" key="14">
    <source>
        <dbReference type="SAM" id="MobiDB-lite"/>
    </source>
</evidence>
<dbReference type="Gene3D" id="3.30.499.10">
    <property type="entry name" value="Aconitase, domain 3"/>
    <property type="match status" value="2"/>
</dbReference>
<gene>
    <name evidence="17" type="ORF">PVAR5_3441</name>
</gene>
<dbReference type="OrthoDB" id="2224430at2759"/>
<evidence type="ECO:0000256" key="1">
    <source>
        <dbReference type="ARBA" id="ARBA00004173"/>
    </source>
</evidence>
<keyword evidence="5" id="KW-0816">Tricarboxylic acid cycle</keyword>
<comment type="cofactor">
    <cofactor evidence="13">
        <name>[4Fe-4S] cluster</name>
        <dbReference type="ChEBI" id="CHEBI:49883"/>
    </cofactor>
    <text evidence="13">Binds 1 [4Fe-4S] cluster per subunit.</text>
</comment>
<dbReference type="PANTHER" id="PTHR43160">
    <property type="entry name" value="ACONITATE HYDRATASE B"/>
    <property type="match status" value="1"/>
</dbReference>
<keyword evidence="9 13" id="KW-0411">Iron-sulfur</keyword>
<dbReference type="InterPro" id="IPR050926">
    <property type="entry name" value="Aconitase/IPM_isomerase"/>
</dbReference>
<evidence type="ECO:0000259" key="16">
    <source>
        <dbReference type="Pfam" id="PF00694"/>
    </source>
</evidence>
<dbReference type="FunFam" id="3.30.499.10:FF:000004">
    <property type="entry name" value="Aconitate hydratase, mitochondrial"/>
    <property type="match status" value="1"/>
</dbReference>
<organism evidence="17 18">
    <name type="scientific">Byssochlamys spectabilis (strain No. 5 / NBRC 109023)</name>
    <name type="common">Paecilomyces variotii</name>
    <dbReference type="NCBI Taxonomy" id="1356009"/>
    <lineage>
        <taxon>Eukaryota</taxon>
        <taxon>Fungi</taxon>
        <taxon>Dikarya</taxon>
        <taxon>Ascomycota</taxon>
        <taxon>Pezizomycotina</taxon>
        <taxon>Eurotiomycetes</taxon>
        <taxon>Eurotiomycetidae</taxon>
        <taxon>Eurotiales</taxon>
        <taxon>Thermoascaceae</taxon>
        <taxon>Paecilomyces</taxon>
    </lineage>
</organism>
<dbReference type="PROSITE" id="PS00450">
    <property type="entry name" value="ACONITASE_1"/>
    <property type="match status" value="1"/>
</dbReference>
<dbReference type="Proteomes" id="UP000018001">
    <property type="component" value="Unassembled WGS sequence"/>
</dbReference>
<dbReference type="HOGENOM" id="CLU_006714_2_2_1"/>
<evidence type="ECO:0000256" key="13">
    <source>
        <dbReference type="RuleBase" id="RU362107"/>
    </source>
</evidence>
<dbReference type="EMBL" id="BAUL01000103">
    <property type="protein sequence ID" value="GAD94812.1"/>
    <property type="molecule type" value="Genomic_DNA"/>
</dbReference>
<dbReference type="InterPro" id="IPR001030">
    <property type="entry name" value="Acoase/IPM_deHydtase_lsu_aba"/>
</dbReference>
<comment type="similarity">
    <text evidence="3 13">Belongs to the aconitase/IPM isomerase family.</text>
</comment>
<dbReference type="PANTHER" id="PTHR43160:SF3">
    <property type="entry name" value="ACONITATE HYDRATASE, MITOCHONDRIAL"/>
    <property type="match status" value="1"/>
</dbReference>
<feature type="domain" description="Aconitase/3-isopropylmalate dehydratase large subunit alpha/beta/alpha" evidence="15">
    <location>
        <begin position="95"/>
        <end position="531"/>
    </location>
</feature>
<evidence type="ECO:0000256" key="6">
    <source>
        <dbReference type="ARBA" id="ARBA00022723"/>
    </source>
</evidence>
<keyword evidence="8 13" id="KW-0408">Iron</keyword>
<dbReference type="AlphaFoldDB" id="V5G1R1"/>
<dbReference type="GO" id="GO:0003690">
    <property type="term" value="F:double-stranded DNA binding"/>
    <property type="evidence" value="ECO:0007669"/>
    <property type="project" value="EnsemblFungi"/>
</dbReference>
<protein>
    <recommendedName>
        <fullName evidence="4 13">Aconitate hydratase, mitochondrial</fullName>
        <shortName evidence="13">Aconitase</shortName>
        <ecNumber evidence="13">4.2.1.-</ecNumber>
    </recommendedName>
</protein>
<dbReference type="InterPro" id="IPR006248">
    <property type="entry name" value="Aconitase_mito-like"/>
</dbReference>
<dbReference type="CDD" id="cd01578">
    <property type="entry name" value="AcnA_Mitochon_Swivel"/>
    <property type="match status" value="1"/>
</dbReference>
<sequence>MISTRLARVGALVSFFPSDCRIERESLELLRCGSSGPKSRLLLGSRSLATVADSPLDKKVEMTNWEKGNYINYKKMSENLDIVRRRLNRPLTYAEKILYSHLDDPHGQEIERGKSYLKLRPDRVACQDATAQMAILQFMSAGMPSVATPATVHCDHLIEAQVGGDKDLARANEINKEVYNFLSSSCAKYNIGFWKPGSGIIHQIILENYAFPGALMIGTDSHTPNAGGLGMAAIGVGGADAVDVMAGLPWELKAPKVIGVKLTGQMSGWTAPKDIILKVAGLLTVKGGTGAIIEYHGPGVDSLSCTGMGTICNMGAEIGATTSLFPFNDRMYDYLSATKRRHIGDFSREYAKELREDEGSEYDQLIEINLSELEPHINGPFTPDLATPISKFKEAVDTNKWPEELKVGLIGSCTNSSYEDMSRAASIARDALNHGVKAKSLFTVTPGSEQIRATIERDGQLQTLEEFGGVILANACGPCIGQWDRKDVKKGEPNSIISSYNRNFTGRNDANPATHAFVASPDLVVAMTIAGTLKFNPLTDKLKDKDGNEFLLAPPSGEGLPSNGYDPGRDTYQAPPADRESIQVAVSPESDRLQILSPFEPWDGKDATDLPILIKCKGKTTTDHISMAGPWLKYRGHLDNISNNMLIGAINEENNEANKVKNAVTGEYGPVPATARDYKARGIKWVVIGDWNYGEGSSREHAALEPRHLGGLAVITRSFARIHETNLKKQGMLPLTFADPADYDKIKPEDRVDLLCTELEVGKPITLRVHPKDGKTFDVKLTHTFNESQIEWFRDGSALNTMARKAKEQK</sequence>
<keyword evidence="11 13" id="KW-0456">Lyase</keyword>
<dbReference type="GO" id="GO:0046872">
    <property type="term" value="F:metal ion binding"/>
    <property type="evidence" value="ECO:0007669"/>
    <property type="project" value="UniProtKB-UniRule"/>
</dbReference>
<dbReference type="GO" id="GO:0051539">
    <property type="term" value="F:4 iron, 4 sulfur cluster binding"/>
    <property type="evidence" value="ECO:0007669"/>
    <property type="project" value="UniProtKB-UniRule"/>
</dbReference>
<dbReference type="GO" id="GO:0006099">
    <property type="term" value="P:tricarboxylic acid cycle"/>
    <property type="evidence" value="ECO:0007669"/>
    <property type="project" value="UniProtKB-KW"/>
</dbReference>
<dbReference type="Gene3D" id="3.40.1060.10">
    <property type="entry name" value="Aconitase, Domain 2"/>
    <property type="match status" value="1"/>
</dbReference>
<dbReference type="Pfam" id="PF00330">
    <property type="entry name" value="Aconitase"/>
    <property type="match status" value="1"/>
</dbReference>
<comment type="subcellular location">
    <subcellularLocation>
        <location evidence="1 13">Mitochondrion</location>
    </subcellularLocation>
</comment>
<dbReference type="GO" id="GO:0003697">
    <property type="term" value="F:single-stranded DNA binding"/>
    <property type="evidence" value="ECO:0007669"/>
    <property type="project" value="EnsemblFungi"/>
</dbReference>
<dbReference type="GO" id="GO:0042645">
    <property type="term" value="C:mitochondrial nucleoid"/>
    <property type="evidence" value="ECO:0007669"/>
    <property type="project" value="EnsemblFungi"/>
</dbReference>
<keyword evidence="18" id="KW-1185">Reference proteome</keyword>
<evidence type="ECO:0000256" key="4">
    <source>
        <dbReference type="ARBA" id="ARBA00015940"/>
    </source>
</evidence>
<evidence type="ECO:0000256" key="11">
    <source>
        <dbReference type="ARBA" id="ARBA00023239"/>
    </source>
</evidence>
<dbReference type="GO" id="GO:0003994">
    <property type="term" value="F:aconitate hydratase activity"/>
    <property type="evidence" value="ECO:0007669"/>
    <property type="project" value="UniProtKB-EC"/>
</dbReference>